<protein>
    <submittedName>
        <fullName evidence="1">Uncharacterized protein</fullName>
    </submittedName>
</protein>
<dbReference type="Proteomes" id="UP000283255">
    <property type="component" value="Unassembled WGS sequence"/>
</dbReference>
<reference evidence="1 2" key="2">
    <citation type="submission" date="2019-01" db="EMBL/GenBank/DDBJ databases">
        <title>Motilimonas pumilus sp. nov., isolated from the gut of sea cucumber (Apostichopus japonicus).</title>
        <authorList>
            <person name="Wang F.-Q."/>
            <person name="Ren L.-H."/>
            <person name="Lin Y.-W."/>
            <person name="Sun G.-H."/>
            <person name="Du Z.-J."/>
            <person name="Zhao J.-X."/>
            <person name="Liu X.-J."/>
            <person name="Liu L.-J."/>
        </authorList>
    </citation>
    <scope>NUCLEOTIDE SEQUENCE [LARGE SCALE GENOMIC DNA]</scope>
    <source>
        <strain evidence="1 2">PLHSC7-2</strain>
    </source>
</reference>
<evidence type="ECO:0000313" key="1">
    <source>
        <dbReference type="EMBL" id="RJG36032.1"/>
    </source>
</evidence>
<comment type="caution">
    <text evidence="1">The sequence shown here is derived from an EMBL/GenBank/DDBJ whole genome shotgun (WGS) entry which is preliminary data.</text>
</comment>
<evidence type="ECO:0000313" key="2">
    <source>
        <dbReference type="Proteomes" id="UP000283255"/>
    </source>
</evidence>
<dbReference type="EMBL" id="QZCH01000093">
    <property type="protein sequence ID" value="RJG36032.1"/>
    <property type="molecule type" value="Genomic_DNA"/>
</dbReference>
<reference evidence="1 2" key="1">
    <citation type="submission" date="2018-09" db="EMBL/GenBank/DDBJ databases">
        <authorList>
            <person name="Wang F."/>
        </authorList>
    </citation>
    <scope>NUCLEOTIDE SEQUENCE [LARGE SCALE GENOMIC DNA]</scope>
    <source>
        <strain evidence="1 2">PLHSC7-2</strain>
    </source>
</reference>
<sequence length="112" mass="12731">MTKIAISLNKPCTDLSIAKFLHVTLGLSLTAARKIIAKGKAGFFFSGEFYLNDHIDVAKKTREILQFFKDKGIVLFIVQLDDEDWEDISVNDYQIQLTDLENLLNESDSLFD</sequence>
<organism evidence="1 2">
    <name type="scientific">Motilimonas pumila</name>
    <dbReference type="NCBI Taxonomy" id="2303987"/>
    <lineage>
        <taxon>Bacteria</taxon>
        <taxon>Pseudomonadati</taxon>
        <taxon>Pseudomonadota</taxon>
        <taxon>Gammaproteobacteria</taxon>
        <taxon>Alteromonadales</taxon>
        <taxon>Alteromonadales genera incertae sedis</taxon>
        <taxon>Motilimonas</taxon>
    </lineage>
</organism>
<gene>
    <name evidence="1" type="ORF">D1Z90_20595</name>
</gene>
<accession>A0A418Y921</accession>
<dbReference type="RefSeq" id="WP_119912640.1">
    <property type="nucleotide sequence ID" value="NZ_QZCH01000093.1"/>
</dbReference>
<name>A0A418Y921_9GAMM</name>
<dbReference type="AlphaFoldDB" id="A0A418Y921"/>
<dbReference type="OrthoDB" id="6973922at2"/>
<keyword evidence="2" id="KW-1185">Reference proteome</keyword>
<proteinExistence type="predicted"/>